<dbReference type="Proteomes" id="UP000575083">
    <property type="component" value="Unassembled WGS sequence"/>
</dbReference>
<keyword evidence="7" id="KW-1185">Reference proteome</keyword>
<evidence type="ECO:0000256" key="1">
    <source>
        <dbReference type="ARBA" id="ARBA00022448"/>
    </source>
</evidence>
<evidence type="ECO:0000259" key="5">
    <source>
        <dbReference type="PROSITE" id="PS50893"/>
    </source>
</evidence>
<dbReference type="PROSITE" id="PS50893">
    <property type="entry name" value="ABC_TRANSPORTER_2"/>
    <property type="match status" value="1"/>
</dbReference>
<accession>A0A7X0UC86</accession>
<dbReference type="EMBL" id="JACHLK010000015">
    <property type="protein sequence ID" value="MBB6562888.1"/>
    <property type="molecule type" value="Genomic_DNA"/>
</dbReference>
<dbReference type="InterPro" id="IPR003439">
    <property type="entry name" value="ABC_transporter-like_ATP-bd"/>
</dbReference>
<comment type="caution">
    <text evidence="6">The sequence shown here is derived from an EMBL/GenBank/DDBJ whole genome shotgun (WGS) entry which is preliminary data.</text>
</comment>
<dbReference type="Pfam" id="PF00005">
    <property type="entry name" value="ABC_tran"/>
    <property type="match status" value="1"/>
</dbReference>
<evidence type="ECO:0000256" key="3">
    <source>
        <dbReference type="ARBA" id="ARBA00022741"/>
    </source>
</evidence>
<keyword evidence="4 6" id="KW-0067">ATP-binding</keyword>
<dbReference type="SUPFAM" id="SSF52540">
    <property type="entry name" value="P-loop containing nucleoside triphosphate hydrolases"/>
    <property type="match status" value="1"/>
</dbReference>
<proteinExistence type="predicted"/>
<keyword evidence="2" id="KW-0472">Membrane</keyword>
<dbReference type="Pfam" id="PF12399">
    <property type="entry name" value="BCA_ABC_TP_C"/>
    <property type="match status" value="1"/>
</dbReference>
<evidence type="ECO:0000256" key="4">
    <source>
        <dbReference type="ARBA" id="ARBA00022840"/>
    </source>
</evidence>
<dbReference type="SMART" id="SM00382">
    <property type="entry name" value="AAA"/>
    <property type="match status" value="1"/>
</dbReference>
<organism evidence="6 7">
    <name type="scientific">Acidovorax soli</name>
    <dbReference type="NCBI Taxonomy" id="592050"/>
    <lineage>
        <taxon>Bacteria</taxon>
        <taxon>Pseudomonadati</taxon>
        <taxon>Pseudomonadota</taxon>
        <taxon>Betaproteobacteria</taxon>
        <taxon>Burkholderiales</taxon>
        <taxon>Comamonadaceae</taxon>
        <taxon>Acidovorax</taxon>
    </lineage>
</organism>
<dbReference type="InterPro" id="IPR027417">
    <property type="entry name" value="P-loop_NTPase"/>
</dbReference>
<keyword evidence="1" id="KW-0813">Transport</keyword>
<dbReference type="PANTHER" id="PTHR45772:SF2">
    <property type="entry name" value="ABC TRANSPORTER ATP-BINDING PROTEIN"/>
    <property type="match status" value="1"/>
</dbReference>
<dbReference type="RefSeq" id="WP_184863337.1">
    <property type="nucleotide sequence ID" value="NZ_JACHLK010000015.1"/>
</dbReference>
<dbReference type="InterPro" id="IPR003593">
    <property type="entry name" value="AAA+_ATPase"/>
</dbReference>
<dbReference type="GO" id="GO:0005886">
    <property type="term" value="C:plasma membrane"/>
    <property type="evidence" value="ECO:0007669"/>
    <property type="project" value="TreeGrafter"/>
</dbReference>
<sequence>MIVIDKLCVQFGGLKAIDGLTATLEAPVCGLIGPNGAGKTTLVNLLSGLVGARAGQVAVDGLPWLPLSPRQRVVQGLRRSFQTEQVVEDLSVWANVQAVLDQVPPTGVEAVDEVADVLGYCGLADVATEPGQAINLFQRRMLELAKALVGRPRLLLLDEPGAGLTEHESGRLREALRGIQAFRGAQVLLIDHDVDLIADTCSQTLVMDFGRRLALGSTREVLQDPEVRRAYLGTEGDTTC</sequence>
<dbReference type="GO" id="GO:0016887">
    <property type="term" value="F:ATP hydrolysis activity"/>
    <property type="evidence" value="ECO:0007669"/>
    <property type="project" value="InterPro"/>
</dbReference>
<evidence type="ECO:0000313" key="7">
    <source>
        <dbReference type="Proteomes" id="UP000575083"/>
    </source>
</evidence>
<dbReference type="InterPro" id="IPR032823">
    <property type="entry name" value="BCA_ABC_TP_C"/>
</dbReference>
<dbReference type="GO" id="GO:0005524">
    <property type="term" value="F:ATP binding"/>
    <property type="evidence" value="ECO:0007669"/>
    <property type="project" value="UniProtKB-KW"/>
</dbReference>
<dbReference type="PANTHER" id="PTHR45772">
    <property type="entry name" value="CONSERVED COMPONENT OF ABC TRANSPORTER FOR NATURAL AMINO ACIDS-RELATED"/>
    <property type="match status" value="1"/>
</dbReference>
<dbReference type="Gene3D" id="3.40.50.300">
    <property type="entry name" value="P-loop containing nucleotide triphosphate hydrolases"/>
    <property type="match status" value="1"/>
</dbReference>
<feature type="domain" description="ABC transporter" evidence="5">
    <location>
        <begin position="2"/>
        <end position="234"/>
    </location>
</feature>
<reference evidence="6 7" key="1">
    <citation type="submission" date="2020-08" db="EMBL/GenBank/DDBJ databases">
        <title>Functional genomics of gut bacteria from endangered species of beetles.</title>
        <authorList>
            <person name="Carlos-Shanley C."/>
        </authorList>
    </citation>
    <scope>NUCLEOTIDE SEQUENCE [LARGE SCALE GENOMIC DNA]</scope>
    <source>
        <strain evidence="6 7">S00198</strain>
    </source>
</reference>
<name>A0A7X0UC86_9BURK</name>
<gene>
    <name evidence="6" type="ORF">HNP48_005605</name>
</gene>
<dbReference type="InterPro" id="IPR051120">
    <property type="entry name" value="ABC_AA/LPS_Transport"/>
</dbReference>
<dbReference type="AlphaFoldDB" id="A0A7X0UC86"/>
<evidence type="ECO:0000313" key="6">
    <source>
        <dbReference type="EMBL" id="MBB6562888.1"/>
    </source>
</evidence>
<keyword evidence="3" id="KW-0547">Nucleotide-binding</keyword>
<evidence type="ECO:0000256" key="2">
    <source>
        <dbReference type="ARBA" id="ARBA00022475"/>
    </source>
</evidence>
<protein>
    <submittedName>
        <fullName evidence="6">Branched-chain amino acid transport system ATP-binding protein</fullName>
    </submittedName>
</protein>
<keyword evidence="2" id="KW-1003">Cell membrane</keyword>